<evidence type="ECO:0000256" key="3">
    <source>
        <dbReference type="ARBA" id="ARBA00022525"/>
    </source>
</evidence>
<dbReference type="GeneID" id="120020136"/>
<dbReference type="GO" id="GO:0035804">
    <property type="term" value="F:structural constituent of egg coat"/>
    <property type="evidence" value="ECO:0007669"/>
    <property type="project" value="TreeGrafter"/>
</dbReference>
<name>A0A8U0TJZ9_SALNM</name>
<keyword evidence="2" id="KW-1003">Cell membrane</keyword>
<feature type="chain" id="PRO_5035869220" description="Zona pellucida sperm-binding protein 4" evidence="19">
    <location>
        <begin position="23"/>
        <end position="752"/>
    </location>
</feature>
<dbReference type="Gene3D" id="2.60.40.3210">
    <property type="entry name" value="Zona pellucida, ZP-N domain"/>
    <property type="match status" value="1"/>
</dbReference>
<feature type="compositionally biased region" description="Low complexity" evidence="18">
    <location>
        <begin position="293"/>
        <end position="312"/>
    </location>
</feature>
<feature type="region of interest" description="Disordered" evidence="18">
    <location>
        <begin position="26"/>
        <end position="394"/>
    </location>
</feature>
<dbReference type="PROSITE" id="PS51034">
    <property type="entry name" value="ZP_2"/>
    <property type="match status" value="1"/>
</dbReference>
<dbReference type="GO" id="GO:0007339">
    <property type="term" value="P:binding of sperm to zona pellucida"/>
    <property type="evidence" value="ECO:0007669"/>
    <property type="project" value="TreeGrafter"/>
</dbReference>
<evidence type="ECO:0000313" key="23">
    <source>
        <dbReference type="RefSeq" id="XP_038819534.1"/>
    </source>
</evidence>
<feature type="compositionally biased region" description="Low complexity" evidence="18">
    <location>
        <begin position="370"/>
        <end position="380"/>
    </location>
</feature>
<keyword evidence="10" id="KW-0325">Glycoprotein</keyword>
<dbReference type="RefSeq" id="XP_038819534.1">
    <property type="nucleotide sequence ID" value="XM_038963606.1"/>
</dbReference>
<evidence type="ECO:0000256" key="6">
    <source>
        <dbReference type="ARBA" id="ARBA00022692"/>
    </source>
</evidence>
<feature type="signal peptide" evidence="19">
    <location>
        <begin position="1"/>
        <end position="22"/>
    </location>
</feature>
<feature type="compositionally biased region" description="Low complexity" evidence="18">
    <location>
        <begin position="195"/>
        <end position="214"/>
    </location>
</feature>
<keyword evidence="22" id="KW-1185">Reference proteome</keyword>
<feature type="domain" description="ZP" evidence="20">
    <location>
        <begin position="435"/>
        <end position="717"/>
    </location>
</feature>
<evidence type="ECO:0000256" key="18">
    <source>
        <dbReference type="SAM" id="MobiDB-lite"/>
    </source>
</evidence>
<feature type="disulfide bond" evidence="17">
    <location>
        <begin position="394"/>
        <end position="420"/>
    </location>
</feature>
<keyword evidence="19" id="KW-0732">Signal</keyword>
<proteinExistence type="predicted"/>
<evidence type="ECO:0000256" key="4">
    <source>
        <dbReference type="ARBA" id="ARBA00022530"/>
    </source>
</evidence>
<dbReference type="InterPro" id="IPR000519">
    <property type="entry name" value="P_trefoil_dom"/>
</dbReference>
<keyword evidence="9 17" id="KW-1015">Disulfide bond</keyword>
<dbReference type="AlphaFoldDB" id="A0A8U0TJZ9"/>
<dbReference type="Gene3D" id="2.60.40.4100">
    <property type="entry name" value="Zona pellucida, ZP-C domain"/>
    <property type="match status" value="1"/>
</dbReference>
<feature type="compositionally biased region" description="Polar residues" evidence="18">
    <location>
        <begin position="384"/>
        <end position="394"/>
    </location>
</feature>
<comment type="caution">
    <text evidence="17">Lacks conserved residue(s) required for the propagation of feature annotation.</text>
</comment>
<evidence type="ECO:0000256" key="15">
    <source>
        <dbReference type="ARBA" id="ARBA00042273"/>
    </source>
</evidence>
<evidence type="ECO:0000256" key="1">
    <source>
        <dbReference type="ARBA" id="ARBA00004251"/>
    </source>
</evidence>
<feature type="compositionally biased region" description="Polar residues" evidence="18">
    <location>
        <begin position="252"/>
        <end position="286"/>
    </location>
</feature>
<feature type="compositionally biased region" description="Low complexity" evidence="18">
    <location>
        <begin position="65"/>
        <end position="75"/>
    </location>
</feature>
<keyword evidence="8" id="KW-0472">Membrane</keyword>
<dbReference type="CDD" id="cd00111">
    <property type="entry name" value="Trefoil"/>
    <property type="match status" value="1"/>
</dbReference>
<evidence type="ECO:0000256" key="2">
    <source>
        <dbReference type="ARBA" id="ARBA00022475"/>
    </source>
</evidence>
<evidence type="ECO:0000256" key="7">
    <source>
        <dbReference type="ARBA" id="ARBA00022989"/>
    </source>
</evidence>
<dbReference type="KEGG" id="snh:120020136"/>
<dbReference type="PROSITE" id="PS51448">
    <property type="entry name" value="P_TREFOIL_2"/>
    <property type="match status" value="1"/>
</dbReference>
<evidence type="ECO:0000259" key="21">
    <source>
        <dbReference type="PROSITE" id="PS51448"/>
    </source>
</evidence>
<dbReference type="SUPFAM" id="SSF57492">
    <property type="entry name" value="Trefoil"/>
    <property type="match status" value="1"/>
</dbReference>
<protein>
    <recommendedName>
        <fullName evidence="14">Zona pellucida sperm-binding protein 4</fullName>
    </recommendedName>
    <alternativeName>
        <fullName evidence="16">Zona pellucida glycoprotein 4</fullName>
    </alternativeName>
    <alternativeName>
        <fullName evidence="15">Zona pellucida protein B</fullName>
    </alternativeName>
</protein>
<dbReference type="GO" id="GO:0035805">
    <property type="term" value="C:egg coat"/>
    <property type="evidence" value="ECO:0007669"/>
    <property type="project" value="UniProtKB-SubCell"/>
</dbReference>
<dbReference type="GO" id="GO:0005886">
    <property type="term" value="C:plasma membrane"/>
    <property type="evidence" value="ECO:0007669"/>
    <property type="project" value="UniProtKB-SubCell"/>
</dbReference>
<feature type="domain" description="P-type" evidence="21">
    <location>
        <begin position="392"/>
        <end position="430"/>
    </location>
</feature>
<evidence type="ECO:0000256" key="5">
    <source>
        <dbReference type="ARBA" id="ARBA00022685"/>
    </source>
</evidence>
<dbReference type="PANTHER" id="PTHR23343:SF31">
    <property type="entry name" value="ZONA PELLUCIDA SPERM-BINDING PROTEIN 4"/>
    <property type="match status" value="1"/>
</dbReference>
<evidence type="ECO:0000256" key="9">
    <source>
        <dbReference type="ARBA" id="ARBA00023157"/>
    </source>
</evidence>
<dbReference type="Pfam" id="PF23344">
    <property type="entry name" value="ZP-N"/>
    <property type="match status" value="1"/>
</dbReference>
<evidence type="ECO:0000256" key="10">
    <source>
        <dbReference type="ARBA" id="ARBA00023180"/>
    </source>
</evidence>
<evidence type="ECO:0000256" key="19">
    <source>
        <dbReference type="SAM" id="SignalP"/>
    </source>
</evidence>
<reference evidence="23" key="1">
    <citation type="submission" date="2025-08" db="UniProtKB">
        <authorList>
            <consortium name="RefSeq"/>
        </authorList>
    </citation>
    <scope>IDENTIFICATION</scope>
    <source>
        <tissue evidence="23">White muscle</tissue>
    </source>
</reference>
<dbReference type="SMART" id="SM00241">
    <property type="entry name" value="ZP"/>
    <property type="match status" value="1"/>
</dbReference>
<dbReference type="PANTHER" id="PTHR23343">
    <property type="entry name" value="ZONA PELLUCIDA SPERM-BINDING PROTEIN"/>
    <property type="match status" value="1"/>
</dbReference>
<evidence type="ECO:0000256" key="8">
    <source>
        <dbReference type="ARBA" id="ARBA00023136"/>
    </source>
</evidence>
<sequence>MAVRWCSFGFVLLVVFACCADAQPNLRFPSNNNPQPQITTSTPRQPQWPEPQWPQLQTHQRSEPQRPQLLTPQRPETQGPQLQTHQRPEPQGPQLQTLQRPEPQRPQLQTPQMPQLQTSQRPEPQRPQLQTPQRPEPQRPQQQTPQRPNQQTSQRPEPQGPQQQAPQRQESQGPQQQAPQRPNQQTSQRPEPQGPQLQTPLRPEPQRPQLQTPQRPEPQRPEHQWPQQQTPQRPEPQWPQLQIPHRPELQWPQHQTPQRPALQWPQQQTPQSPVIQWPQLQLQTPQRPDPQWPQLQTPQRPEPQRPQLQTPQRPEPQWPQQQTPQRQEPQWPQQQTPQRQEPHGPQQQTPHRPALQWPQQQTPQSPEPQRPQLQTPQRPESQWPAATTTPDQRCQVQVRDTVQCGTPDITPSQCQAIDCCFNGQQCYYGKAVTVQCTKDAQFVVVVARDATWPKIDIDSISLLGGNDSPCSPVAITSAFAIYQFPVTACGTTLKEESGYVVYENRMASSYNVGMGPRGSITRDSHFELLFQCKYSATAVQALVIEVNTVPAPASVAAPGPLRVELRLAKGTCNTKGCNDESRSFTLYYTEEDYPITKVLRQPVNVEVRILERKDPNLFLMLEHCWTTSAPSPVSMPQWDLIIEDCSYPNDNYLTTMVPVERSSGLLYPNHYKRFTLEMFTFVDHTLSPQKERIFIHCSTSVCYPTPEVSCEPKCNRQRRDVAAAQRKTTQTAVVSSGEVVLVDKKPVYPSDH</sequence>
<keyword evidence="6" id="KW-0812">Transmembrane</keyword>
<evidence type="ECO:0000313" key="22">
    <source>
        <dbReference type="Proteomes" id="UP000808372"/>
    </source>
</evidence>
<dbReference type="SMART" id="SM00018">
    <property type="entry name" value="PD"/>
    <property type="match status" value="1"/>
</dbReference>
<evidence type="ECO:0000256" key="16">
    <source>
        <dbReference type="ARBA" id="ARBA00042573"/>
    </source>
</evidence>
<dbReference type="Pfam" id="PF00088">
    <property type="entry name" value="Trefoil"/>
    <property type="match status" value="1"/>
</dbReference>
<evidence type="ECO:0000256" key="17">
    <source>
        <dbReference type="PROSITE-ProRule" id="PRU00779"/>
    </source>
</evidence>
<dbReference type="InterPro" id="IPR055356">
    <property type="entry name" value="ZP-N"/>
</dbReference>
<dbReference type="InterPro" id="IPR001507">
    <property type="entry name" value="ZP_dom"/>
</dbReference>
<keyword evidence="11" id="KW-0278">Fertilization</keyword>
<organism evidence="22 23">
    <name type="scientific">Salvelinus namaycush</name>
    <name type="common">Lake trout</name>
    <name type="synonym">Salmo namaycush</name>
    <dbReference type="NCBI Taxonomy" id="8040"/>
    <lineage>
        <taxon>Eukaryota</taxon>
        <taxon>Metazoa</taxon>
        <taxon>Chordata</taxon>
        <taxon>Craniata</taxon>
        <taxon>Vertebrata</taxon>
        <taxon>Euteleostomi</taxon>
        <taxon>Actinopterygii</taxon>
        <taxon>Neopterygii</taxon>
        <taxon>Teleostei</taxon>
        <taxon>Protacanthopterygii</taxon>
        <taxon>Salmoniformes</taxon>
        <taxon>Salmonidae</taxon>
        <taxon>Salmoninae</taxon>
        <taxon>Salvelinus</taxon>
    </lineage>
</organism>
<feature type="compositionally biased region" description="Polar residues" evidence="18">
    <location>
        <begin position="76"/>
        <end position="85"/>
    </location>
</feature>
<dbReference type="GO" id="GO:0032190">
    <property type="term" value="F:acrosin binding"/>
    <property type="evidence" value="ECO:0007669"/>
    <property type="project" value="TreeGrafter"/>
</dbReference>
<keyword evidence="7" id="KW-1133">Transmembrane helix</keyword>
<evidence type="ECO:0000256" key="11">
    <source>
        <dbReference type="ARBA" id="ARBA00023279"/>
    </source>
</evidence>
<dbReference type="Proteomes" id="UP000808372">
    <property type="component" value="Chromosome 25"/>
</dbReference>
<comment type="function">
    <text evidence="13">Component of the zona pellucida, an extracellular matrix surrounding oocytes which mediates sperm binding, induction of the acrosome reaction and prevents post-fertilization polyspermy. The zona pellucida is composed of 3 to 4 glycoproteins, ZP1, ZP2, ZP3, and ZP4. ZP4 may act as a sperm receptor.</text>
</comment>
<feature type="compositionally biased region" description="Low complexity" evidence="18">
    <location>
        <begin position="353"/>
        <end position="364"/>
    </location>
</feature>
<comment type="subcellular location">
    <subcellularLocation>
        <location evidence="1">Cell membrane</location>
        <topology evidence="1">Single-pass type I membrane protein</topology>
    </subcellularLocation>
    <subcellularLocation>
        <location evidence="12">Zona pellucida</location>
    </subcellularLocation>
</comment>
<feature type="disulfide bond" evidence="17">
    <location>
        <begin position="404"/>
        <end position="419"/>
    </location>
</feature>
<dbReference type="GO" id="GO:0060468">
    <property type="term" value="P:prevention of polyspermy"/>
    <property type="evidence" value="ECO:0007669"/>
    <property type="project" value="TreeGrafter"/>
</dbReference>
<dbReference type="InterPro" id="IPR044913">
    <property type="entry name" value="P_trefoil_dom_sf"/>
</dbReference>
<feature type="compositionally biased region" description="Low complexity" evidence="18">
    <location>
        <begin position="93"/>
        <end position="185"/>
    </location>
</feature>
<evidence type="ECO:0000256" key="12">
    <source>
        <dbReference type="ARBA" id="ARBA00024183"/>
    </source>
</evidence>
<evidence type="ECO:0000259" key="20">
    <source>
        <dbReference type="PROSITE" id="PS51034"/>
    </source>
</evidence>
<dbReference type="Pfam" id="PF00100">
    <property type="entry name" value="Zona_pellucida"/>
    <property type="match status" value="1"/>
</dbReference>
<dbReference type="InterPro" id="IPR042235">
    <property type="entry name" value="ZP-C_dom"/>
</dbReference>
<keyword evidence="5" id="KW-0165">Cleavage on pair of basic residues</keyword>
<dbReference type="PROSITE" id="PS51257">
    <property type="entry name" value="PROKAR_LIPOPROTEIN"/>
    <property type="match status" value="1"/>
</dbReference>
<keyword evidence="3" id="KW-0964">Secreted</keyword>
<feature type="compositionally biased region" description="Low complexity" evidence="18">
    <location>
        <begin position="318"/>
        <end position="339"/>
    </location>
</feature>
<evidence type="ECO:0000256" key="14">
    <source>
        <dbReference type="ARBA" id="ARBA00040238"/>
    </source>
</evidence>
<dbReference type="InterPro" id="IPR055355">
    <property type="entry name" value="ZP-C"/>
</dbReference>
<keyword evidence="4" id="KW-0272">Extracellular matrix</keyword>
<gene>
    <name evidence="23" type="primary">LOC120020136</name>
</gene>
<accession>A0A8U0TJZ9</accession>
<evidence type="ECO:0000256" key="13">
    <source>
        <dbReference type="ARBA" id="ARBA00037545"/>
    </source>
</evidence>
<dbReference type="InterPro" id="IPR051148">
    <property type="entry name" value="Zona_Pellucida_Domain_gp"/>
</dbReference>
<feature type="compositionally biased region" description="Polar residues" evidence="18">
    <location>
        <begin position="28"/>
        <end position="42"/>
    </location>
</feature>